<dbReference type="EMBL" id="JAYMGO010000014">
    <property type="protein sequence ID" value="KAL1262537.1"/>
    <property type="molecule type" value="Genomic_DNA"/>
</dbReference>
<sequence>MTRAARSRNLSTLNKCQWRHISCAGNVSGRATSRPTHLWSSSGELSSEKQGVLVKFLSAEKRLRSPDERKKKWKRGLRERESKETF</sequence>
<name>A0ABR3MBS0_9TELE</name>
<evidence type="ECO:0000313" key="3">
    <source>
        <dbReference type="Proteomes" id="UP001558613"/>
    </source>
</evidence>
<evidence type="ECO:0000313" key="2">
    <source>
        <dbReference type="EMBL" id="KAL1262537.1"/>
    </source>
</evidence>
<reference evidence="2 3" key="1">
    <citation type="submission" date="2023-09" db="EMBL/GenBank/DDBJ databases">
        <authorList>
            <person name="Wang M."/>
        </authorList>
    </citation>
    <scope>NUCLEOTIDE SEQUENCE [LARGE SCALE GENOMIC DNA]</scope>
    <source>
        <strain evidence="2">GT-2023</strain>
        <tissue evidence="2">Liver</tissue>
    </source>
</reference>
<protein>
    <submittedName>
        <fullName evidence="2">Uncharacterized protein</fullName>
    </submittedName>
</protein>
<dbReference type="Proteomes" id="UP001558613">
    <property type="component" value="Unassembled WGS sequence"/>
</dbReference>
<keyword evidence="3" id="KW-1185">Reference proteome</keyword>
<comment type="caution">
    <text evidence="2">The sequence shown here is derived from an EMBL/GenBank/DDBJ whole genome shotgun (WGS) entry which is preliminary data.</text>
</comment>
<feature type="region of interest" description="Disordered" evidence="1">
    <location>
        <begin position="65"/>
        <end position="86"/>
    </location>
</feature>
<gene>
    <name evidence="2" type="ORF">QQF64_007802</name>
</gene>
<accession>A0ABR3MBS0</accession>
<organism evidence="2 3">
    <name type="scientific">Cirrhinus molitorella</name>
    <name type="common">mud carp</name>
    <dbReference type="NCBI Taxonomy" id="172907"/>
    <lineage>
        <taxon>Eukaryota</taxon>
        <taxon>Metazoa</taxon>
        <taxon>Chordata</taxon>
        <taxon>Craniata</taxon>
        <taxon>Vertebrata</taxon>
        <taxon>Euteleostomi</taxon>
        <taxon>Actinopterygii</taxon>
        <taxon>Neopterygii</taxon>
        <taxon>Teleostei</taxon>
        <taxon>Ostariophysi</taxon>
        <taxon>Cypriniformes</taxon>
        <taxon>Cyprinidae</taxon>
        <taxon>Labeoninae</taxon>
        <taxon>Labeonini</taxon>
        <taxon>Cirrhinus</taxon>
    </lineage>
</organism>
<evidence type="ECO:0000256" key="1">
    <source>
        <dbReference type="SAM" id="MobiDB-lite"/>
    </source>
</evidence>
<proteinExistence type="predicted"/>